<dbReference type="EMBL" id="LQYG01000098">
    <property type="protein sequence ID" value="KYC60239.1"/>
    <property type="molecule type" value="Genomic_DNA"/>
</dbReference>
<protein>
    <submittedName>
        <fullName evidence="2">Uncharacterized protein</fullName>
    </submittedName>
</protein>
<reference evidence="3" key="2">
    <citation type="submission" date="2015-01" db="EMBL/GenBank/DDBJ databases">
        <title>Comparative genome analysis of Bacillus coagulans HM-08, Clostridium butyricum HM-68, Bacillus subtilis HM-66 and Bacillus paralicheniformis BL-09.</title>
        <authorList>
            <person name="Zhang H."/>
        </authorList>
    </citation>
    <scope>NUCLEOTIDE SEQUENCE [LARGE SCALE GENOMIC DNA]</scope>
    <source>
        <strain evidence="3">HM-08</strain>
    </source>
</reference>
<dbReference type="Proteomes" id="UP000032024">
    <property type="component" value="Chromosome"/>
</dbReference>
<name>A0A0C5C365_HEYCO</name>
<dbReference type="AlphaFoldDB" id="A0A0C5C365"/>
<proteinExistence type="predicted"/>
<evidence type="ECO:0000313" key="1">
    <source>
        <dbReference type="EMBL" id="AJO22718.1"/>
    </source>
</evidence>
<evidence type="ECO:0000313" key="3">
    <source>
        <dbReference type="Proteomes" id="UP000032024"/>
    </source>
</evidence>
<reference evidence="2 4" key="3">
    <citation type="submission" date="2016-01" db="EMBL/GenBank/DDBJ databases">
        <title>Genome Sequences of Twelve Sporeforming Bacillus Species Isolated from Foods.</title>
        <authorList>
            <person name="Berendsen E.M."/>
            <person name="Wells-Bennik M.H."/>
            <person name="Krawcyk A.O."/>
            <person name="De Jong A."/>
            <person name="Holsappel S."/>
            <person name="Eijlander R.T."/>
            <person name="Kuipers O.P."/>
        </authorList>
    </citation>
    <scope>NUCLEOTIDE SEQUENCE [LARGE SCALE GENOMIC DNA]</scope>
    <source>
        <strain evidence="2 4">B4098</strain>
    </source>
</reference>
<dbReference type="EMBL" id="CP010525">
    <property type="protein sequence ID" value="AJO22718.1"/>
    <property type="molecule type" value="Genomic_DNA"/>
</dbReference>
<evidence type="ECO:0000313" key="4">
    <source>
        <dbReference type="Proteomes" id="UP000075288"/>
    </source>
</evidence>
<reference evidence="1" key="1">
    <citation type="submission" date="2015-01" db="EMBL/GenBank/DDBJ databases">
        <title>Comparative genome analysis of Bacillus coagulans HM-08, Clostridium butyricum HM-68, Bacillus subtilis HM-66 and Bacillus licheniformis BL-09.</title>
        <authorList>
            <person name="Zhang H."/>
        </authorList>
    </citation>
    <scope>NUCLEOTIDE SEQUENCE [LARGE SCALE GENOMIC DNA]</scope>
    <source>
        <strain evidence="1">HM-08</strain>
    </source>
</reference>
<gene>
    <name evidence="2" type="ORF">B4098_2922</name>
    <name evidence="1" type="ORF">SB48_HM08orf03046</name>
</gene>
<evidence type="ECO:0000313" key="2">
    <source>
        <dbReference type="EMBL" id="KYC60239.1"/>
    </source>
</evidence>
<dbReference type="Proteomes" id="UP000075288">
    <property type="component" value="Unassembled WGS sequence"/>
</dbReference>
<keyword evidence="3" id="KW-1185">Reference proteome</keyword>
<accession>A0A0C5C365</accession>
<sequence>MSHFDLASRFSFRETKEALKKQKPSGFDINLSGQTCPLHV</sequence>
<organism evidence="2 4">
    <name type="scientific">Heyndrickxia coagulans</name>
    <name type="common">Weizmannia coagulans</name>
    <dbReference type="NCBI Taxonomy" id="1398"/>
    <lineage>
        <taxon>Bacteria</taxon>
        <taxon>Bacillati</taxon>
        <taxon>Bacillota</taxon>
        <taxon>Bacilli</taxon>
        <taxon>Bacillales</taxon>
        <taxon>Bacillaceae</taxon>
        <taxon>Heyndrickxia</taxon>
    </lineage>
</organism>